<protein>
    <submittedName>
        <fullName evidence="4">Arylacetamide deacetylase</fullName>
        <ecNumber evidence="4">3.1.1.1</ecNumber>
    </submittedName>
</protein>
<dbReference type="OrthoDB" id="408631at2759"/>
<dbReference type="InterPro" id="IPR013094">
    <property type="entry name" value="AB_hydrolase_3"/>
</dbReference>
<keyword evidence="2 4" id="KW-0378">Hydrolase</keyword>
<evidence type="ECO:0000259" key="3">
    <source>
        <dbReference type="Pfam" id="PF07859"/>
    </source>
</evidence>
<comment type="similarity">
    <text evidence="1">Belongs to the 'GDXG' lipolytic enzyme family.</text>
</comment>
<comment type="caution">
    <text evidence="4">The sequence shown here is derived from an EMBL/GenBank/DDBJ whole genome shotgun (WGS) entry which is preliminary data.</text>
</comment>
<evidence type="ECO:0000313" key="5">
    <source>
        <dbReference type="Proteomes" id="UP000231279"/>
    </source>
</evidence>
<reference evidence="5" key="1">
    <citation type="journal article" date="2018" name="Gigascience">
        <title>Genome assembly of the Pink Ipe (Handroanthus impetiginosus, Bignoniaceae), a highly valued, ecologically keystone Neotropical timber forest tree.</title>
        <authorList>
            <person name="Silva-Junior O.B."/>
            <person name="Grattapaglia D."/>
            <person name="Novaes E."/>
            <person name="Collevatti R.G."/>
        </authorList>
    </citation>
    <scope>NUCLEOTIDE SEQUENCE [LARGE SCALE GENOMIC DNA]</scope>
    <source>
        <strain evidence="5">cv. UFG-1</strain>
    </source>
</reference>
<dbReference type="InterPro" id="IPR050466">
    <property type="entry name" value="Carboxylest/Gibb_receptor"/>
</dbReference>
<evidence type="ECO:0000256" key="2">
    <source>
        <dbReference type="ARBA" id="ARBA00022801"/>
    </source>
</evidence>
<dbReference type="EMBL" id="NKXS01002606">
    <property type="protein sequence ID" value="PIN12809.1"/>
    <property type="molecule type" value="Genomic_DNA"/>
</dbReference>
<evidence type="ECO:0000313" key="4">
    <source>
        <dbReference type="EMBL" id="PIN12809.1"/>
    </source>
</evidence>
<feature type="domain" description="Alpha/beta hydrolase fold-3" evidence="3">
    <location>
        <begin position="78"/>
        <end position="299"/>
    </location>
</feature>
<dbReference type="InterPro" id="IPR029058">
    <property type="entry name" value="AB_hydrolase_fold"/>
</dbReference>
<dbReference type="PANTHER" id="PTHR23024">
    <property type="entry name" value="ARYLACETAMIDE DEACETYLASE"/>
    <property type="match status" value="1"/>
</dbReference>
<dbReference type="AlphaFoldDB" id="A0A2G9H5L7"/>
<accession>A0A2G9H5L7</accession>
<dbReference type="STRING" id="429701.A0A2G9H5L7"/>
<evidence type="ECO:0000256" key="1">
    <source>
        <dbReference type="ARBA" id="ARBA00010515"/>
    </source>
</evidence>
<keyword evidence="5" id="KW-1185">Reference proteome</keyword>
<proteinExistence type="inferred from homology"/>
<name>A0A2G9H5L7_9LAMI</name>
<dbReference type="Gene3D" id="3.40.50.1820">
    <property type="entry name" value="alpha/beta hydrolase"/>
    <property type="match status" value="1"/>
</dbReference>
<dbReference type="Pfam" id="PF07859">
    <property type="entry name" value="Abhydrolase_3"/>
    <property type="match status" value="1"/>
</dbReference>
<dbReference type="GO" id="GO:0106435">
    <property type="term" value="F:carboxylesterase activity"/>
    <property type="evidence" value="ECO:0007669"/>
    <property type="project" value="UniProtKB-EC"/>
</dbReference>
<dbReference type="EC" id="3.1.1.1" evidence="4"/>
<dbReference type="PANTHER" id="PTHR23024:SF458">
    <property type="entry name" value="ALPHA_BETA HYDROLASE FOLD-3 DOMAIN-CONTAINING PROTEIN"/>
    <property type="match status" value="1"/>
</dbReference>
<gene>
    <name evidence="4" type="ORF">CDL12_14572</name>
</gene>
<dbReference type="SUPFAM" id="SSF53474">
    <property type="entry name" value="alpha/beta-Hydrolases"/>
    <property type="match status" value="1"/>
</dbReference>
<organism evidence="4 5">
    <name type="scientific">Handroanthus impetiginosus</name>
    <dbReference type="NCBI Taxonomy" id="429701"/>
    <lineage>
        <taxon>Eukaryota</taxon>
        <taxon>Viridiplantae</taxon>
        <taxon>Streptophyta</taxon>
        <taxon>Embryophyta</taxon>
        <taxon>Tracheophyta</taxon>
        <taxon>Spermatophyta</taxon>
        <taxon>Magnoliopsida</taxon>
        <taxon>eudicotyledons</taxon>
        <taxon>Gunneridae</taxon>
        <taxon>Pentapetalae</taxon>
        <taxon>asterids</taxon>
        <taxon>lamiids</taxon>
        <taxon>Lamiales</taxon>
        <taxon>Bignoniaceae</taxon>
        <taxon>Crescentiina</taxon>
        <taxon>Tabebuia alliance</taxon>
        <taxon>Handroanthus</taxon>
    </lineage>
</organism>
<dbReference type="Proteomes" id="UP000231279">
    <property type="component" value="Unassembled WGS sequence"/>
</dbReference>
<sequence>MADATNNTELESEFLPYVKVYKNGHVERLMGAESSPAGTDPQTGVVSKDVKDIIPETEVYVRIYLPKLSSTNQKLPIVVYFHGGAFILFTPSTAHYHNYLNVLAAETQVIAVSVHYRRAPEHPLPIAYEDSWAAFQWVVSHSNGDGPEVTLNQHADFQHLFLYGDSAGANIVHNLAIAAGKVEAGLNVGILGIVLVDPYFGGTDVIGSEGDDPDGKAFAKRLWPWVCPSCPSCDDPWINPVAEGGASLARLGCSRVQIFVAEKDVLKSRGKLYFEVLGKSGWMGIVGIHEAEGQSHVFHLFDLDGEKAKERMRKMAAFFNRDALPPMLG</sequence>
<dbReference type="PROSITE" id="PS01173">
    <property type="entry name" value="LIPASE_GDXG_HIS"/>
    <property type="match status" value="1"/>
</dbReference>
<dbReference type="InterPro" id="IPR002168">
    <property type="entry name" value="Lipase_GDXG_HIS_AS"/>
</dbReference>